<organism evidence="1 2">
    <name type="scientific">Lacrimispora amygdalina</name>
    <dbReference type="NCBI Taxonomy" id="253257"/>
    <lineage>
        <taxon>Bacteria</taxon>
        <taxon>Bacillati</taxon>
        <taxon>Bacillota</taxon>
        <taxon>Clostridia</taxon>
        <taxon>Lachnospirales</taxon>
        <taxon>Lachnospiraceae</taxon>
        <taxon>Lacrimispora</taxon>
    </lineage>
</organism>
<dbReference type="AlphaFoldDB" id="A0A3E2NFN4"/>
<evidence type="ECO:0000313" key="2">
    <source>
        <dbReference type="Proteomes" id="UP000260680"/>
    </source>
</evidence>
<accession>A0A3E2NFN4</accession>
<dbReference type="Proteomes" id="UP000260680">
    <property type="component" value="Unassembled WGS sequence"/>
</dbReference>
<dbReference type="InterPro" id="IPR049215">
    <property type="entry name" value="DUF6809"/>
</dbReference>
<reference evidence="1 2" key="1">
    <citation type="submission" date="2018-07" db="EMBL/GenBank/DDBJ databases">
        <title>New species, Clostridium PI-S10-A1B.</title>
        <authorList>
            <person name="Krishna G."/>
            <person name="Summeta K."/>
            <person name="Shikha S."/>
            <person name="Prabhu P.B."/>
            <person name="Suresh K."/>
        </authorList>
    </citation>
    <scope>NUCLEOTIDE SEQUENCE [LARGE SCALE GENOMIC DNA]</scope>
    <source>
        <strain evidence="1 2">PI-S10-A1B</strain>
    </source>
</reference>
<dbReference type="Pfam" id="PF20648">
    <property type="entry name" value="DUF6809"/>
    <property type="match status" value="1"/>
</dbReference>
<dbReference type="OrthoDB" id="9795830at2"/>
<dbReference type="EMBL" id="QOHO01000017">
    <property type="protein sequence ID" value="RFZ79822.1"/>
    <property type="molecule type" value="Genomic_DNA"/>
</dbReference>
<comment type="caution">
    <text evidence="1">The sequence shown here is derived from an EMBL/GenBank/DDBJ whole genome shotgun (WGS) entry which is preliminary data.</text>
</comment>
<gene>
    <name evidence="1" type="ORF">DS742_06175</name>
</gene>
<sequence>MIMEALFNGELYPFEKVVPHSEEYSKAKRAITDLMNSFQSTMSEEDYAKLNELQNTIYTAMEIETIEQFKYGFALGLMMMKEVSELPYLPK</sequence>
<proteinExistence type="predicted"/>
<evidence type="ECO:0000313" key="1">
    <source>
        <dbReference type="EMBL" id="RFZ79822.1"/>
    </source>
</evidence>
<name>A0A3E2NFN4_9FIRM</name>
<protein>
    <submittedName>
        <fullName evidence="1">Uncharacterized protein</fullName>
    </submittedName>
</protein>
<dbReference type="RefSeq" id="WP_117416127.1">
    <property type="nucleotide sequence ID" value="NZ_QOHO01000017.1"/>
</dbReference>